<protein>
    <recommendedName>
        <fullName evidence="3">DUF2975 domain-containing protein</fullName>
    </recommendedName>
</protein>
<proteinExistence type="predicted"/>
<keyword evidence="1" id="KW-1133">Transmembrane helix</keyword>
<evidence type="ECO:0000313" key="2">
    <source>
        <dbReference type="EMBL" id="BFO73139.1"/>
    </source>
</evidence>
<feature type="transmembrane region" description="Helical" evidence="1">
    <location>
        <begin position="114"/>
        <end position="133"/>
    </location>
</feature>
<evidence type="ECO:0000256" key="1">
    <source>
        <dbReference type="SAM" id="Phobius"/>
    </source>
</evidence>
<feature type="transmembrane region" description="Helical" evidence="1">
    <location>
        <begin position="42"/>
        <end position="62"/>
    </location>
</feature>
<feature type="transmembrane region" description="Helical" evidence="1">
    <location>
        <begin position="7"/>
        <end position="26"/>
    </location>
</feature>
<name>A0AB33IV72_9BACT</name>
<reference evidence="2" key="1">
    <citation type="submission" date="2024-07" db="EMBL/GenBank/DDBJ databases">
        <title>Complete genome sequence of Prevotella sp. YM-2024 GTC17254.</title>
        <authorList>
            <person name="Hayashi M."/>
            <person name="Muto Y."/>
            <person name="Tanaka K."/>
            <person name="Niwa H."/>
        </authorList>
    </citation>
    <scope>NUCLEOTIDE SEQUENCE</scope>
    <source>
        <strain evidence="2">GTC17254</strain>
    </source>
</reference>
<keyword evidence="1" id="KW-0812">Transmembrane</keyword>
<keyword evidence="1" id="KW-0472">Membrane</keyword>
<accession>A0AB33IV72</accession>
<feature type="transmembrane region" description="Helical" evidence="1">
    <location>
        <begin position="83"/>
        <end position="108"/>
    </location>
</feature>
<organism evidence="2">
    <name type="scientific">Prevotella sp. GTC17254</name>
    <dbReference type="NCBI Taxonomy" id="3236794"/>
    <lineage>
        <taxon>Bacteria</taxon>
        <taxon>Pseudomonadati</taxon>
        <taxon>Bacteroidota</taxon>
        <taxon>Bacteroidia</taxon>
        <taxon>Bacteroidales</taxon>
        <taxon>Prevotellaceae</taxon>
        <taxon>Prevotella</taxon>
    </lineage>
</organism>
<dbReference type="AlphaFoldDB" id="A0AB33IV72"/>
<dbReference type="EMBL" id="AP035786">
    <property type="protein sequence ID" value="BFO73139.1"/>
    <property type="molecule type" value="Genomic_DNA"/>
</dbReference>
<sequence>MKKTCTLLLGIFWGSVVLSLLMVTLFESNLLLPGDWTSNPNTEFLCVVVMELLTICVIPLALRLFHFSRVKKQIASRHPEALGAYRCLAIFRMLLLMVPLIANIFLYYMFMNVAFGYMGIILLLSALFIYPSMSRCLSEIQEN</sequence>
<gene>
    <name evidence="2" type="ORF">GTC17254_07360</name>
</gene>
<evidence type="ECO:0008006" key="3">
    <source>
        <dbReference type="Google" id="ProtNLM"/>
    </source>
</evidence>